<gene>
    <name evidence="2" type="ORF">U5822_12105</name>
</gene>
<keyword evidence="3" id="KW-1185">Reference proteome</keyword>
<dbReference type="InterPro" id="IPR007345">
    <property type="entry name" value="Polysacch_pyruvyl_Trfase"/>
</dbReference>
<reference evidence="2 3" key="1">
    <citation type="submission" date="2023-12" db="EMBL/GenBank/DDBJ databases">
        <title>Marinobacter qingdaonensis sp. nov., isolated from the intertidal sediment of Qingdao, PR China.</title>
        <authorList>
            <person name="Li Y."/>
        </authorList>
    </citation>
    <scope>NUCLEOTIDE SEQUENCE [LARGE SCALE GENOMIC DNA]</scope>
    <source>
        <strain evidence="2 3">ASW11-75</strain>
    </source>
</reference>
<dbReference type="GO" id="GO:0016740">
    <property type="term" value="F:transferase activity"/>
    <property type="evidence" value="ECO:0007669"/>
    <property type="project" value="UniProtKB-KW"/>
</dbReference>
<dbReference type="RefSeq" id="WP_322855879.1">
    <property type="nucleotide sequence ID" value="NZ_JAYDCJ010000003.1"/>
</dbReference>
<protein>
    <submittedName>
        <fullName evidence="2">Polysaccharide pyruvyl transferase family protein</fullName>
    </submittedName>
</protein>
<organism evidence="2 3">
    <name type="scientific">Marinobacter qingdaonensis</name>
    <dbReference type="NCBI Taxonomy" id="3108486"/>
    <lineage>
        <taxon>Bacteria</taxon>
        <taxon>Pseudomonadati</taxon>
        <taxon>Pseudomonadota</taxon>
        <taxon>Gammaproteobacteria</taxon>
        <taxon>Pseudomonadales</taxon>
        <taxon>Marinobacteraceae</taxon>
        <taxon>Marinobacter</taxon>
    </lineage>
</organism>
<sequence>MKKIVIVSTYPEFGSRNIGDQLIVDCLIDIVDSFGISSVDVVWRADEWANISNKILGADHIFFACLAVRPNMHRKEYPYLKNIIKCGVPFSVVSAGTDLPVNCKRSIFNDVSNETLELLDEINRGATVITTRGVLTQEFFHIHGLNRAKFTGDVAFYSKLFKGVPFGIGKDIKNIIVSDPHRSSFYMKSFQRLIEGVRSLFPSAKVRVAIHGVNPAIETVCSQMKVPATRVYEDPKRGLEIYNDADLHVGYRVHGHVSALKRRIYSYLLEQDGRGCDYGLTINRKISAPNYLHEDDDSVVLHYFKKIFSLVSSYKISASSAPADEIVSMIRADKENGFVRFNGLERQIDDFNVEVEKSVKESLNEG</sequence>
<feature type="domain" description="Polysaccharide pyruvyl transferase" evidence="1">
    <location>
        <begin position="17"/>
        <end position="260"/>
    </location>
</feature>
<dbReference type="EMBL" id="JAYDCJ010000003">
    <property type="protein sequence ID" value="MEA1081419.1"/>
    <property type="molecule type" value="Genomic_DNA"/>
</dbReference>
<evidence type="ECO:0000259" key="1">
    <source>
        <dbReference type="Pfam" id="PF04230"/>
    </source>
</evidence>
<proteinExistence type="predicted"/>
<evidence type="ECO:0000313" key="3">
    <source>
        <dbReference type="Proteomes" id="UP001305746"/>
    </source>
</evidence>
<dbReference type="Proteomes" id="UP001305746">
    <property type="component" value="Unassembled WGS sequence"/>
</dbReference>
<dbReference type="Pfam" id="PF04230">
    <property type="entry name" value="PS_pyruv_trans"/>
    <property type="match status" value="1"/>
</dbReference>
<comment type="caution">
    <text evidence="2">The sequence shown here is derived from an EMBL/GenBank/DDBJ whole genome shotgun (WGS) entry which is preliminary data.</text>
</comment>
<keyword evidence="2" id="KW-0808">Transferase</keyword>
<evidence type="ECO:0000313" key="2">
    <source>
        <dbReference type="EMBL" id="MEA1081419.1"/>
    </source>
</evidence>
<name>A0ABU5P051_9GAMM</name>
<accession>A0ABU5P051</accession>